<dbReference type="OrthoDB" id="73875at2759"/>
<feature type="domain" description="DUF7223" evidence="3">
    <location>
        <begin position="284"/>
        <end position="441"/>
    </location>
</feature>
<feature type="compositionally biased region" description="Low complexity" evidence="1">
    <location>
        <begin position="553"/>
        <end position="562"/>
    </location>
</feature>
<keyword evidence="5" id="KW-1185">Reference proteome</keyword>
<reference evidence="4" key="1">
    <citation type="submission" date="2020-11" db="EMBL/GenBank/DDBJ databases">
        <authorList>
            <consortium name="DOE Joint Genome Institute"/>
            <person name="Ahrendt S."/>
            <person name="Riley R."/>
            <person name="Andreopoulos W."/>
            <person name="Labutti K."/>
            <person name="Pangilinan J."/>
            <person name="Ruiz-Duenas F.J."/>
            <person name="Barrasa J.M."/>
            <person name="Sanchez-Garcia M."/>
            <person name="Camarero S."/>
            <person name="Miyauchi S."/>
            <person name="Serrano A."/>
            <person name="Linde D."/>
            <person name="Babiker R."/>
            <person name="Drula E."/>
            <person name="Ayuso-Fernandez I."/>
            <person name="Pacheco R."/>
            <person name="Padilla G."/>
            <person name="Ferreira P."/>
            <person name="Barriuso J."/>
            <person name="Kellner H."/>
            <person name="Castanera R."/>
            <person name="Alfaro M."/>
            <person name="Ramirez L."/>
            <person name="Pisabarro A.G."/>
            <person name="Kuo A."/>
            <person name="Tritt A."/>
            <person name="Lipzen A."/>
            <person name="He G."/>
            <person name="Yan M."/>
            <person name="Ng V."/>
            <person name="Cullen D."/>
            <person name="Martin F."/>
            <person name="Rosso M.-N."/>
            <person name="Henrissat B."/>
            <person name="Hibbett D."/>
            <person name="Martinez A.T."/>
            <person name="Grigoriev I.V."/>
        </authorList>
    </citation>
    <scope>NUCLEOTIDE SEQUENCE</scope>
    <source>
        <strain evidence="4">CIRM-BRFM 674</strain>
    </source>
</reference>
<comment type="caution">
    <text evidence="4">The sequence shown here is derived from an EMBL/GenBank/DDBJ whole genome shotgun (WGS) entry which is preliminary data.</text>
</comment>
<feature type="compositionally biased region" description="Acidic residues" evidence="1">
    <location>
        <begin position="563"/>
        <end position="575"/>
    </location>
</feature>
<keyword evidence="2" id="KW-0732">Signal</keyword>
<dbReference type="Proteomes" id="UP000807469">
    <property type="component" value="Unassembled WGS sequence"/>
</dbReference>
<dbReference type="AlphaFoldDB" id="A0A9P6CW10"/>
<evidence type="ECO:0000256" key="2">
    <source>
        <dbReference type="SAM" id="SignalP"/>
    </source>
</evidence>
<evidence type="ECO:0000313" key="5">
    <source>
        <dbReference type="Proteomes" id="UP000807469"/>
    </source>
</evidence>
<evidence type="ECO:0000313" key="4">
    <source>
        <dbReference type="EMBL" id="KAF9474083.1"/>
    </source>
</evidence>
<gene>
    <name evidence="4" type="ORF">BDN70DRAFT_340803</name>
</gene>
<accession>A0A9P6CW10</accession>
<proteinExistence type="predicted"/>
<protein>
    <recommendedName>
        <fullName evidence="3">DUF7223 domain-containing protein</fullName>
    </recommendedName>
</protein>
<evidence type="ECO:0000256" key="1">
    <source>
        <dbReference type="SAM" id="MobiDB-lite"/>
    </source>
</evidence>
<feature type="compositionally biased region" description="Low complexity" evidence="1">
    <location>
        <begin position="507"/>
        <end position="522"/>
    </location>
</feature>
<organism evidence="4 5">
    <name type="scientific">Pholiota conissans</name>
    <dbReference type="NCBI Taxonomy" id="109636"/>
    <lineage>
        <taxon>Eukaryota</taxon>
        <taxon>Fungi</taxon>
        <taxon>Dikarya</taxon>
        <taxon>Basidiomycota</taxon>
        <taxon>Agaricomycotina</taxon>
        <taxon>Agaricomycetes</taxon>
        <taxon>Agaricomycetidae</taxon>
        <taxon>Agaricales</taxon>
        <taxon>Agaricineae</taxon>
        <taxon>Strophariaceae</taxon>
        <taxon>Pholiota</taxon>
    </lineage>
</organism>
<feature type="signal peptide" evidence="2">
    <location>
        <begin position="1"/>
        <end position="18"/>
    </location>
</feature>
<feature type="region of interest" description="Disordered" evidence="1">
    <location>
        <begin position="464"/>
        <end position="626"/>
    </location>
</feature>
<dbReference type="InterPro" id="IPR055647">
    <property type="entry name" value="DUF7223"/>
</dbReference>
<feature type="compositionally biased region" description="Polar residues" evidence="1">
    <location>
        <begin position="479"/>
        <end position="500"/>
    </location>
</feature>
<dbReference type="EMBL" id="MU155398">
    <property type="protein sequence ID" value="KAF9474083.1"/>
    <property type="molecule type" value="Genomic_DNA"/>
</dbReference>
<feature type="chain" id="PRO_5040151213" description="DUF7223 domain-containing protein" evidence="2">
    <location>
        <begin position="19"/>
        <end position="744"/>
    </location>
</feature>
<evidence type="ECO:0000259" key="3">
    <source>
        <dbReference type="Pfam" id="PF23865"/>
    </source>
</evidence>
<sequence>MLSPLFYLTPFFVSSALAANDWSTPCLSGVCEYDLPTNTSASGTIKIWSSDASAISDVTTAAGWTILGCAPDTLEQNIRLVCTGSSTDCVHLYSNSTTGAVGKVVRLPEACGKGPFAVVTKMYKSPDQTLPASLSRRAVGMNSTVQGLSISAKFSSVNAPSTAPVNFAIRAANVPGAGGDLGAAAQVQRRGNSRVFRFARGITDFIDSAIDDISSLDDFNVNKSTTLQPFDIDKSFNLVDQKISCPPVDASVKIDVDAKAHAVASIGVAASGTILPPKVESFAVIAGLNAEIDGSVTMAADASGSLDSGKIPLFEVGIPGLDIPGILTIGPSFKVDAQATAKLDVNADVTVGLSYTINNAQLVFPPSSSSSQNKGAFNIGDTPLKLSASPSASASGTLEAHLIPSLNLGISALEDTVSATIFLELDASAAMTLSAQADASASATVGRRALRYWRNLEDVRARQFDDAEDGDGDEAFPSDDSTTGATNASTHDPDIDTTQPSLDDGDSGNSDSSFDDSAATDSTDGDVDASKSDNTSGGDDSDPEISPTDAGDDSAVTDGSSDSSDDADSAVDDTNEGNLADGTPNSDADTSSATTDPSTDPTSTDSSTDTTSTAADASVTAPSSKTLAVSTQTSASFGGCLEVDATLDVNAGASGSFFGLFDKSTKVDLFNKKFEVLKKCFGSEAAKRSLPRRRLLSILPHGRATSISLPQRRAFALQCPSTSENTGEAQQNLVDETVAASSIQ</sequence>
<feature type="compositionally biased region" description="Low complexity" evidence="1">
    <location>
        <begin position="586"/>
        <end position="624"/>
    </location>
</feature>
<feature type="compositionally biased region" description="Acidic residues" evidence="1">
    <location>
        <begin position="466"/>
        <end position="477"/>
    </location>
</feature>
<dbReference type="Pfam" id="PF23865">
    <property type="entry name" value="DUF7223"/>
    <property type="match status" value="1"/>
</dbReference>
<name>A0A9P6CW10_9AGAR</name>